<evidence type="ECO:0000313" key="12">
    <source>
        <dbReference type="Proteomes" id="UP000437068"/>
    </source>
</evidence>
<evidence type="ECO:0000256" key="5">
    <source>
        <dbReference type="ARBA" id="ARBA00023136"/>
    </source>
</evidence>
<dbReference type="Gene3D" id="1.20.1080.10">
    <property type="entry name" value="Glycerol uptake facilitator protein"/>
    <property type="match status" value="1"/>
</dbReference>
<evidence type="ECO:0000256" key="4">
    <source>
        <dbReference type="ARBA" id="ARBA00022989"/>
    </source>
</evidence>
<dbReference type="PANTHER" id="PTHR43829">
    <property type="entry name" value="AQUAPORIN OR AQUAGLYCEROPORIN RELATED"/>
    <property type="match status" value="1"/>
</dbReference>
<evidence type="ECO:0000313" key="10">
    <source>
        <dbReference type="EMBL" id="KAE9291220.1"/>
    </source>
</evidence>
<dbReference type="Proteomes" id="UP000437068">
    <property type="component" value="Unassembled WGS sequence"/>
</dbReference>
<dbReference type="InterPro" id="IPR023271">
    <property type="entry name" value="Aquaporin-like"/>
</dbReference>
<comment type="subcellular location">
    <subcellularLocation>
        <location evidence="1">Membrane</location>
        <topology evidence="1">Multi-pass membrane protein</topology>
    </subcellularLocation>
</comment>
<dbReference type="Proteomes" id="UP000429523">
    <property type="component" value="Unassembled WGS sequence"/>
</dbReference>
<evidence type="ECO:0000256" key="1">
    <source>
        <dbReference type="ARBA" id="ARBA00004141"/>
    </source>
</evidence>
<name>A0A6A3QVV0_9STRA</name>
<dbReference type="EMBL" id="QXFY01002880">
    <property type="protein sequence ID" value="KAE9291220.1"/>
    <property type="molecule type" value="Genomic_DNA"/>
</dbReference>
<evidence type="ECO:0000313" key="7">
    <source>
        <dbReference type="EMBL" id="KAE9069826.1"/>
    </source>
</evidence>
<reference evidence="11 12" key="1">
    <citation type="submission" date="2018-08" db="EMBL/GenBank/DDBJ databases">
        <title>Genomic investigation of the strawberry pathogen Phytophthora fragariae indicates pathogenicity is determined by transcriptional variation in three key races.</title>
        <authorList>
            <person name="Adams T.M."/>
            <person name="Armitage A.D."/>
            <person name="Sobczyk M.K."/>
            <person name="Bates H.J."/>
            <person name="Dunwell J.M."/>
            <person name="Nellist C.F."/>
            <person name="Harrison R.J."/>
        </authorList>
    </citation>
    <scope>NUCLEOTIDE SEQUENCE [LARGE SCALE GENOMIC DNA]</scope>
    <source>
        <strain evidence="9 12">A4</strain>
        <strain evidence="8 13">NOV-5</strain>
        <strain evidence="7 14">NOV-71</strain>
        <strain evidence="10 15">NOV-77</strain>
        <strain evidence="6 11">NOV-9</strain>
    </source>
</reference>
<dbReference type="Proteomes" id="UP000486351">
    <property type="component" value="Unassembled WGS sequence"/>
</dbReference>
<dbReference type="AlphaFoldDB" id="A0A6A3QVV0"/>
<dbReference type="SUPFAM" id="SSF81338">
    <property type="entry name" value="Aquaporin-like"/>
    <property type="match status" value="1"/>
</dbReference>
<evidence type="ECO:0000313" key="9">
    <source>
        <dbReference type="EMBL" id="KAE9278062.1"/>
    </source>
</evidence>
<organism evidence="8 13">
    <name type="scientific">Phytophthora fragariae</name>
    <dbReference type="NCBI Taxonomy" id="53985"/>
    <lineage>
        <taxon>Eukaryota</taxon>
        <taxon>Sar</taxon>
        <taxon>Stramenopiles</taxon>
        <taxon>Oomycota</taxon>
        <taxon>Peronosporomycetes</taxon>
        <taxon>Peronosporales</taxon>
        <taxon>Peronosporaceae</taxon>
        <taxon>Phytophthora</taxon>
    </lineage>
</organism>
<keyword evidence="2" id="KW-0813">Transport</keyword>
<dbReference type="EMBL" id="QXGF01000428">
    <property type="protein sequence ID" value="KAE8940386.1"/>
    <property type="molecule type" value="Genomic_DNA"/>
</dbReference>
<dbReference type="Proteomes" id="UP000440732">
    <property type="component" value="Unassembled WGS sequence"/>
</dbReference>
<keyword evidence="4" id="KW-1133">Transmembrane helix</keyword>
<dbReference type="EMBL" id="QXGA01003343">
    <property type="protein sequence ID" value="KAE9084399.1"/>
    <property type="molecule type" value="Genomic_DNA"/>
</dbReference>
<dbReference type="GO" id="GO:0015254">
    <property type="term" value="F:glycerol channel activity"/>
    <property type="evidence" value="ECO:0007669"/>
    <property type="project" value="TreeGrafter"/>
</dbReference>
<dbReference type="PANTHER" id="PTHR43829:SF9">
    <property type="entry name" value="AQUAPORIN-9"/>
    <property type="match status" value="1"/>
</dbReference>
<dbReference type="EMBL" id="QXGE01002953">
    <property type="protein sequence ID" value="KAE9278062.1"/>
    <property type="molecule type" value="Genomic_DNA"/>
</dbReference>
<evidence type="ECO:0000313" key="8">
    <source>
        <dbReference type="EMBL" id="KAE9084399.1"/>
    </source>
</evidence>
<dbReference type="EMBL" id="QXFZ01003320">
    <property type="protein sequence ID" value="KAE9069826.1"/>
    <property type="molecule type" value="Genomic_DNA"/>
</dbReference>
<evidence type="ECO:0000313" key="11">
    <source>
        <dbReference type="Proteomes" id="UP000429523"/>
    </source>
</evidence>
<sequence>MIVFGVGANNQVTNSKDANGTWLSINMCWGIGVLIGVYCSEGGSGANLKHARALRVRPPAVVKGPGYMRRSCWVPSSAPLSFTCSTRT</sequence>
<dbReference type="Proteomes" id="UP000441208">
    <property type="component" value="Unassembled WGS sequence"/>
</dbReference>
<dbReference type="GO" id="GO:0015250">
    <property type="term" value="F:water channel activity"/>
    <property type="evidence" value="ECO:0007669"/>
    <property type="project" value="TreeGrafter"/>
</dbReference>
<comment type="caution">
    <text evidence="8">The sequence shown here is derived from an EMBL/GenBank/DDBJ whole genome shotgun (WGS) entry which is preliminary data.</text>
</comment>
<evidence type="ECO:0000313" key="13">
    <source>
        <dbReference type="Proteomes" id="UP000440732"/>
    </source>
</evidence>
<evidence type="ECO:0000313" key="6">
    <source>
        <dbReference type="EMBL" id="KAE8940386.1"/>
    </source>
</evidence>
<protein>
    <submittedName>
        <fullName evidence="8">Uncharacterized protein</fullName>
    </submittedName>
</protein>
<keyword evidence="3" id="KW-0812">Transmembrane</keyword>
<gene>
    <name evidence="9" type="ORF">PF001_g25338</name>
    <name evidence="8" type="ORF">PF006_g26484</name>
    <name evidence="7" type="ORF">PF007_g27166</name>
    <name evidence="10" type="ORF">PF008_g25386</name>
    <name evidence="6" type="ORF">PF009_g9791</name>
</gene>
<evidence type="ECO:0000256" key="2">
    <source>
        <dbReference type="ARBA" id="ARBA00022448"/>
    </source>
</evidence>
<evidence type="ECO:0000313" key="15">
    <source>
        <dbReference type="Proteomes" id="UP000486351"/>
    </source>
</evidence>
<dbReference type="GO" id="GO:0005886">
    <property type="term" value="C:plasma membrane"/>
    <property type="evidence" value="ECO:0007669"/>
    <property type="project" value="TreeGrafter"/>
</dbReference>
<proteinExistence type="predicted"/>
<evidence type="ECO:0000313" key="14">
    <source>
        <dbReference type="Proteomes" id="UP000441208"/>
    </source>
</evidence>
<keyword evidence="5" id="KW-0472">Membrane</keyword>
<dbReference type="InterPro" id="IPR050363">
    <property type="entry name" value="MIP/Aquaporin"/>
</dbReference>
<accession>A0A6A3QVV0</accession>
<evidence type="ECO:0000256" key="3">
    <source>
        <dbReference type="ARBA" id="ARBA00022692"/>
    </source>
</evidence>